<keyword evidence="6" id="KW-0408">Iron</keyword>
<keyword evidence="5 8" id="KW-0560">Oxidoreductase</keyword>
<dbReference type="Gene3D" id="3.55.40.20">
    <property type="entry name" value="Iron/manganese superoxide dismutase, C-terminal domain"/>
    <property type="match status" value="1"/>
</dbReference>
<dbReference type="PROSITE" id="PS00088">
    <property type="entry name" value="SOD_MN"/>
    <property type="match status" value="1"/>
</dbReference>
<dbReference type="RefSeq" id="WP_050335735.1">
    <property type="nucleotide sequence ID" value="NZ_CP012195.1"/>
</dbReference>
<comment type="catalytic activity">
    <reaction evidence="8">
        <text>2 superoxide + 2 H(+) = H2O2 + O2</text>
        <dbReference type="Rhea" id="RHEA:20696"/>
        <dbReference type="ChEBI" id="CHEBI:15378"/>
        <dbReference type="ChEBI" id="CHEBI:15379"/>
        <dbReference type="ChEBI" id="CHEBI:16240"/>
        <dbReference type="ChEBI" id="CHEBI:18421"/>
        <dbReference type="EC" id="1.15.1.1"/>
    </reaction>
</comment>
<dbReference type="InterPro" id="IPR019832">
    <property type="entry name" value="Mn/Fe_SOD_C"/>
</dbReference>
<dbReference type="SUPFAM" id="SSF54719">
    <property type="entry name" value="Fe,Mn superoxide dismutase (SOD), C-terminal domain"/>
    <property type="match status" value="1"/>
</dbReference>
<dbReference type="AlphaFoldDB" id="A0AAU8UGW4"/>
<dbReference type="Gene3D" id="1.10.287.990">
    <property type="entry name" value="Fe,Mn superoxide dismutase (SOD) domain"/>
    <property type="match status" value="1"/>
</dbReference>
<dbReference type="PIRSF" id="PIRSF000349">
    <property type="entry name" value="SODismutase"/>
    <property type="match status" value="1"/>
</dbReference>
<evidence type="ECO:0000256" key="1">
    <source>
        <dbReference type="ARBA" id="ARBA00008714"/>
    </source>
</evidence>
<comment type="similarity">
    <text evidence="1 8">Belongs to the iron/manganese superoxide dismutase family.</text>
</comment>
<evidence type="ECO:0000313" key="12">
    <source>
        <dbReference type="Proteomes" id="UP000063971"/>
    </source>
</evidence>
<dbReference type="InterPro" id="IPR036324">
    <property type="entry name" value="Mn/Fe_SOD_N_sf"/>
</dbReference>
<comment type="subunit">
    <text evidence="2">Homodimer.</text>
</comment>
<protein>
    <recommendedName>
        <fullName evidence="3 8">Superoxide dismutase</fullName>
        <ecNumber evidence="3 8">1.15.1.1</ecNumber>
    </recommendedName>
</protein>
<dbReference type="KEGG" id="cure:CUREO_1478"/>
<dbReference type="PANTHER" id="PTHR42769:SF3">
    <property type="entry name" value="SUPEROXIDE DISMUTASE [FE] 2, CHLOROPLASTIC"/>
    <property type="match status" value="1"/>
</dbReference>
<evidence type="ECO:0000313" key="11">
    <source>
        <dbReference type="EMBL" id="AKT91304.1"/>
    </source>
</evidence>
<dbReference type="InterPro" id="IPR001189">
    <property type="entry name" value="Mn/Fe_SOD"/>
</dbReference>
<evidence type="ECO:0000256" key="2">
    <source>
        <dbReference type="ARBA" id="ARBA00011738"/>
    </source>
</evidence>
<evidence type="ECO:0000259" key="10">
    <source>
        <dbReference type="Pfam" id="PF02777"/>
    </source>
</evidence>
<feature type="domain" description="Manganese/iron superoxide dismutase C-terminal" evidence="10">
    <location>
        <begin position="87"/>
        <end position="183"/>
    </location>
</feature>
<dbReference type="SUPFAM" id="SSF46609">
    <property type="entry name" value="Fe,Mn superoxide dismutase (SOD), N-terminal domain"/>
    <property type="match status" value="1"/>
</dbReference>
<keyword evidence="4 7" id="KW-0479">Metal-binding</keyword>
<dbReference type="PANTHER" id="PTHR42769">
    <property type="entry name" value="SUPEROXIDE DISMUTASE"/>
    <property type="match status" value="1"/>
</dbReference>
<dbReference type="PRINTS" id="PR01703">
    <property type="entry name" value="MNSODISMTASE"/>
</dbReference>
<feature type="binding site" evidence="7">
    <location>
        <position position="151"/>
    </location>
    <ligand>
        <name>Mn(2+)</name>
        <dbReference type="ChEBI" id="CHEBI:29035"/>
    </ligand>
</feature>
<evidence type="ECO:0000256" key="4">
    <source>
        <dbReference type="ARBA" id="ARBA00022723"/>
    </source>
</evidence>
<comment type="function">
    <text evidence="8">Destroys radicals which are normally produced within the cells and which are toxic to biological systems.</text>
</comment>
<dbReference type="EMBL" id="CP012195">
    <property type="protein sequence ID" value="AKT91304.1"/>
    <property type="molecule type" value="Genomic_DNA"/>
</dbReference>
<dbReference type="EC" id="1.15.1.1" evidence="3 8"/>
<evidence type="ECO:0000256" key="7">
    <source>
        <dbReference type="PIRSR" id="PIRSR000349-1"/>
    </source>
</evidence>
<evidence type="ECO:0000256" key="6">
    <source>
        <dbReference type="ARBA" id="ARBA00023004"/>
    </source>
</evidence>
<dbReference type="GO" id="GO:0004784">
    <property type="term" value="F:superoxide dismutase activity"/>
    <property type="evidence" value="ECO:0007669"/>
    <property type="project" value="UniProtKB-EC"/>
</dbReference>
<feature type="binding site" evidence="7">
    <location>
        <position position="72"/>
    </location>
    <ligand>
        <name>Mn(2+)</name>
        <dbReference type="ChEBI" id="CHEBI:29035"/>
    </ligand>
</feature>
<dbReference type="InterPro" id="IPR036314">
    <property type="entry name" value="SOD_C_sf"/>
</dbReference>
<sequence>MLKLRVLPFCAKDNAVVSEKTCNFHHGKHHNTYVNKFNDLVKDSEFKDACFYDILTKAKGGLFNNAAQVYNHDFYWDCIAKKSDISDELKKALDENFNDFKAEFLKAATTLFGSGWCWLAYDPNSKKLEIIQTSNAATPVTDGKIPLLVVDVWEHAYYLDTQNARPAYLEKFYENINWEFVSQAYEWALKEGANSVKFYIKDIHPELAKKSCGCSCNA</sequence>
<feature type="binding site" evidence="7">
    <location>
        <position position="25"/>
    </location>
    <ligand>
        <name>Mn(2+)</name>
        <dbReference type="ChEBI" id="CHEBI:29035"/>
    </ligand>
</feature>
<name>A0AAU8UGW4_9BACT</name>
<feature type="domain" description="Manganese/iron superoxide dismutase N-terminal" evidence="9">
    <location>
        <begin position="15"/>
        <end position="79"/>
    </location>
</feature>
<reference evidence="11 12" key="1">
    <citation type="journal article" date="2015" name="Genome Announc.">
        <title>Complete Genome Sequence of the Campylobacter ureolyticus Clinical Isolate RIGS 9880.</title>
        <authorList>
            <person name="Miller W.G."/>
            <person name="Yee E."/>
            <person name="On S.L."/>
            <person name="Andersen L.P."/>
            <person name="Bono J.L."/>
        </authorList>
    </citation>
    <scope>NUCLEOTIDE SEQUENCE [LARGE SCALE GENOMIC DNA]</scope>
    <source>
        <strain evidence="11 12">RIGS 9880</strain>
    </source>
</reference>
<evidence type="ECO:0000256" key="5">
    <source>
        <dbReference type="ARBA" id="ARBA00023002"/>
    </source>
</evidence>
<feature type="binding site" evidence="7">
    <location>
        <position position="155"/>
    </location>
    <ligand>
        <name>Mn(2+)</name>
        <dbReference type="ChEBI" id="CHEBI:29035"/>
    </ligand>
</feature>
<organism evidence="11 12">
    <name type="scientific">Campylobacter ureolyticus RIGS 9880</name>
    <dbReference type="NCBI Taxonomy" id="1032069"/>
    <lineage>
        <taxon>Bacteria</taxon>
        <taxon>Pseudomonadati</taxon>
        <taxon>Campylobacterota</taxon>
        <taxon>Epsilonproteobacteria</taxon>
        <taxon>Campylobacterales</taxon>
        <taxon>Campylobacteraceae</taxon>
        <taxon>Campylobacter</taxon>
    </lineage>
</organism>
<dbReference type="InterPro" id="IPR019833">
    <property type="entry name" value="Mn/Fe_SOD_BS"/>
</dbReference>
<evidence type="ECO:0000259" key="9">
    <source>
        <dbReference type="Pfam" id="PF00081"/>
    </source>
</evidence>
<dbReference type="InterPro" id="IPR019831">
    <property type="entry name" value="Mn/Fe_SOD_N"/>
</dbReference>
<dbReference type="Pfam" id="PF00081">
    <property type="entry name" value="Sod_Fe_N"/>
    <property type="match status" value="1"/>
</dbReference>
<gene>
    <name evidence="11" type="primary">sodB</name>
    <name evidence="11" type="ORF">CUREO_1478</name>
</gene>
<evidence type="ECO:0000256" key="8">
    <source>
        <dbReference type="RuleBase" id="RU000414"/>
    </source>
</evidence>
<dbReference type="Proteomes" id="UP000063971">
    <property type="component" value="Chromosome"/>
</dbReference>
<evidence type="ECO:0000256" key="3">
    <source>
        <dbReference type="ARBA" id="ARBA00012682"/>
    </source>
</evidence>
<accession>A0AAU8UGW4</accession>
<dbReference type="Pfam" id="PF02777">
    <property type="entry name" value="Sod_Fe_C"/>
    <property type="match status" value="1"/>
</dbReference>
<dbReference type="FunFam" id="1.10.287.990:FF:000002">
    <property type="entry name" value="Superoxide dismutase"/>
    <property type="match status" value="1"/>
</dbReference>
<dbReference type="GO" id="GO:0046872">
    <property type="term" value="F:metal ion binding"/>
    <property type="evidence" value="ECO:0007669"/>
    <property type="project" value="UniProtKB-KW"/>
</dbReference>
<proteinExistence type="inferred from homology"/>